<gene>
    <name evidence="1" type="ORF">ONZ43_g3963</name>
</gene>
<comment type="caution">
    <text evidence="1">The sequence shown here is derived from an EMBL/GenBank/DDBJ whole genome shotgun (WGS) entry which is preliminary data.</text>
</comment>
<accession>A0ACC2ITL4</accession>
<dbReference type="Proteomes" id="UP001153334">
    <property type="component" value="Unassembled WGS sequence"/>
</dbReference>
<evidence type="ECO:0000313" key="2">
    <source>
        <dbReference type="Proteomes" id="UP001153334"/>
    </source>
</evidence>
<reference evidence="1" key="1">
    <citation type="submission" date="2022-11" db="EMBL/GenBank/DDBJ databases">
        <title>Genome Sequence of Nemania bipapillata.</title>
        <authorList>
            <person name="Buettner E."/>
        </authorList>
    </citation>
    <scope>NUCLEOTIDE SEQUENCE</scope>
    <source>
        <strain evidence="1">CP14</strain>
    </source>
</reference>
<keyword evidence="2" id="KW-1185">Reference proteome</keyword>
<organism evidence="1 2">
    <name type="scientific">Nemania bipapillata</name>
    <dbReference type="NCBI Taxonomy" id="110536"/>
    <lineage>
        <taxon>Eukaryota</taxon>
        <taxon>Fungi</taxon>
        <taxon>Dikarya</taxon>
        <taxon>Ascomycota</taxon>
        <taxon>Pezizomycotina</taxon>
        <taxon>Sordariomycetes</taxon>
        <taxon>Xylariomycetidae</taxon>
        <taxon>Xylariales</taxon>
        <taxon>Xylariaceae</taxon>
        <taxon>Nemania</taxon>
    </lineage>
</organism>
<protein>
    <submittedName>
        <fullName evidence="1">Uncharacterized protein</fullName>
    </submittedName>
</protein>
<evidence type="ECO:0000313" key="1">
    <source>
        <dbReference type="EMBL" id="KAJ8118561.1"/>
    </source>
</evidence>
<proteinExistence type="predicted"/>
<name>A0ACC2ITL4_9PEZI</name>
<dbReference type="EMBL" id="JAPESX010001000">
    <property type="protein sequence ID" value="KAJ8118561.1"/>
    <property type="molecule type" value="Genomic_DNA"/>
</dbReference>
<sequence>MSLALFRKSQEQAELKKLANQHIQSDLEPPDREALRKATTRVATATTVGSFIGLGLGIYASIRLRKVRTDMFAAFRATEKPSFVMFANGRQEAIPDITPLMQPTKYGDYASYFFFGLGGTMLGGELGLLTGTWSASRGLSRDPDRRERIEKAYRLLKIDVLRKEAARLESGGTALHV</sequence>